<dbReference type="GO" id="GO:0009308">
    <property type="term" value="P:amine metabolic process"/>
    <property type="evidence" value="ECO:0007669"/>
    <property type="project" value="UniProtKB-UniRule"/>
</dbReference>
<feature type="domain" description="Copper amine oxidase N3-terminal" evidence="3">
    <location>
        <begin position="29"/>
        <end position="130"/>
    </location>
</feature>
<comment type="PTM">
    <text evidence="1">Topaquinone (TPQ) is generated by copper-dependent autoxidation of a specific tyrosyl residue.</text>
</comment>
<dbReference type="AlphaFoldDB" id="A0A377W6S5"/>
<dbReference type="InterPro" id="IPR015802">
    <property type="entry name" value="Cu_amine_oxidase_N3"/>
</dbReference>
<accession>A0A377W6S5</accession>
<reference evidence="4 5" key="1">
    <citation type="submission" date="2018-06" db="EMBL/GenBank/DDBJ databases">
        <authorList>
            <consortium name="Pathogen Informatics"/>
            <person name="Doyle S."/>
        </authorList>
    </citation>
    <scope>NUCLEOTIDE SEQUENCE [LARGE SCALE GENOMIC DNA]</scope>
    <source>
        <strain evidence="4 5">NCTC9637</strain>
    </source>
</reference>
<sequence>MGKHVIEAVVDLQNKKILSWTPIKGAHGMVLLDDFVSVQNIINISSEFAEVLKKHGITDPGKVVTTPLTVGFFDGKDGLQQDARLLKVVSYLDTGDGNYWAHPIENLVAVVDLEAKKIIKIEEGPVIPVPMEPRPYDGRDRNAPAVKPLEITETGRQKLHDHRRYHSLAELGFSSAPELARRANPLNGDLQR</sequence>
<comment type="similarity">
    <text evidence="1">Belongs to the copper/topaquinone oxidase family.</text>
</comment>
<proteinExistence type="inferred from homology"/>
<dbReference type="PANTHER" id="PTHR10638">
    <property type="entry name" value="COPPER AMINE OXIDASE"/>
    <property type="match status" value="1"/>
</dbReference>
<gene>
    <name evidence="4" type="primary">maoA_2</name>
    <name evidence="4" type="ORF">NCTC9637_03889</name>
</gene>
<dbReference type="GO" id="GO:0005507">
    <property type="term" value="F:copper ion binding"/>
    <property type="evidence" value="ECO:0007669"/>
    <property type="project" value="InterPro"/>
</dbReference>
<evidence type="ECO:0000256" key="1">
    <source>
        <dbReference type="RuleBase" id="RU000672"/>
    </source>
</evidence>
<dbReference type="InterPro" id="IPR000269">
    <property type="entry name" value="Cu_amine_oxidase"/>
</dbReference>
<dbReference type="SUPFAM" id="SSF54416">
    <property type="entry name" value="Amine oxidase N-terminal region"/>
    <property type="match status" value="1"/>
</dbReference>
<organism evidence="4 5">
    <name type="scientific">Klebsiella pneumoniae</name>
    <dbReference type="NCBI Taxonomy" id="573"/>
    <lineage>
        <taxon>Bacteria</taxon>
        <taxon>Pseudomonadati</taxon>
        <taxon>Pseudomonadota</taxon>
        <taxon>Gammaproteobacteria</taxon>
        <taxon>Enterobacterales</taxon>
        <taxon>Enterobacteriaceae</taxon>
        <taxon>Klebsiella/Raoultella group</taxon>
        <taxon>Klebsiella</taxon>
        <taxon>Klebsiella pneumoniae complex</taxon>
    </lineage>
</organism>
<evidence type="ECO:0000313" key="5">
    <source>
        <dbReference type="Proteomes" id="UP000255099"/>
    </source>
</evidence>
<comment type="cofactor">
    <cofactor evidence="1">
        <name>Cu cation</name>
        <dbReference type="ChEBI" id="CHEBI:23378"/>
    </cofactor>
    <text evidence="1">Contains 1 topaquinone per subunit.</text>
</comment>
<dbReference type="GO" id="GO:0008131">
    <property type="term" value="F:primary methylamine oxidase activity"/>
    <property type="evidence" value="ECO:0007669"/>
    <property type="project" value="InterPro"/>
</dbReference>
<keyword evidence="1" id="KW-0801">TPQ</keyword>
<keyword evidence="1" id="KW-0186">Copper</keyword>
<dbReference type="EC" id="1.4.3.-" evidence="1"/>
<dbReference type="Proteomes" id="UP000255099">
    <property type="component" value="Unassembled WGS sequence"/>
</dbReference>
<evidence type="ECO:0000313" key="4">
    <source>
        <dbReference type="EMBL" id="STT48941.1"/>
    </source>
</evidence>
<dbReference type="Gene3D" id="3.10.450.40">
    <property type="match status" value="1"/>
</dbReference>
<evidence type="ECO:0000259" key="3">
    <source>
        <dbReference type="Pfam" id="PF02728"/>
    </source>
</evidence>
<keyword evidence="1 4" id="KW-0560">Oxidoreductase</keyword>
<feature type="region of interest" description="Disordered" evidence="2">
    <location>
        <begin position="131"/>
        <end position="159"/>
    </location>
</feature>
<dbReference type="EMBL" id="UGLB01000003">
    <property type="protein sequence ID" value="STT48941.1"/>
    <property type="molecule type" value="Genomic_DNA"/>
</dbReference>
<name>A0A377W6S5_KLEPN</name>
<dbReference type="Pfam" id="PF02728">
    <property type="entry name" value="Cu_amine_oxidN3"/>
    <property type="match status" value="1"/>
</dbReference>
<dbReference type="GO" id="GO:0048038">
    <property type="term" value="F:quinone binding"/>
    <property type="evidence" value="ECO:0007669"/>
    <property type="project" value="InterPro"/>
</dbReference>
<protein>
    <recommendedName>
        <fullName evidence="1">Amine oxidase</fullName>
        <ecNumber evidence="1">1.4.3.-</ecNumber>
    </recommendedName>
</protein>
<evidence type="ECO:0000256" key="2">
    <source>
        <dbReference type="SAM" id="MobiDB-lite"/>
    </source>
</evidence>
<keyword evidence="1" id="KW-0479">Metal-binding</keyword>
<dbReference type="InterPro" id="IPR016182">
    <property type="entry name" value="Cu_amine_oxidase_N-reg"/>
</dbReference>
<dbReference type="PANTHER" id="PTHR10638:SF41">
    <property type="entry name" value="AMINE OXIDASE"/>
    <property type="match status" value="1"/>
</dbReference>